<dbReference type="EMBL" id="ML208412">
    <property type="protein sequence ID" value="TFK66223.1"/>
    <property type="molecule type" value="Genomic_DNA"/>
</dbReference>
<dbReference type="Proteomes" id="UP000308600">
    <property type="component" value="Unassembled WGS sequence"/>
</dbReference>
<accession>A0ACD3AKL6</accession>
<name>A0ACD3AKL6_9AGAR</name>
<evidence type="ECO:0000313" key="1">
    <source>
        <dbReference type="EMBL" id="TFK66223.1"/>
    </source>
</evidence>
<keyword evidence="2" id="KW-1185">Reference proteome</keyword>
<evidence type="ECO:0000313" key="2">
    <source>
        <dbReference type="Proteomes" id="UP000308600"/>
    </source>
</evidence>
<gene>
    <name evidence="1" type="ORF">BDN72DRAFT_860060</name>
</gene>
<proteinExistence type="predicted"/>
<reference evidence="1 2" key="1">
    <citation type="journal article" date="2019" name="Nat. Ecol. Evol.">
        <title>Megaphylogeny resolves global patterns of mushroom evolution.</title>
        <authorList>
            <person name="Varga T."/>
            <person name="Krizsan K."/>
            <person name="Foldi C."/>
            <person name="Dima B."/>
            <person name="Sanchez-Garcia M."/>
            <person name="Sanchez-Ramirez S."/>
            <person name="Szollosi G.J."/>
            <person name="Szarkandi J.G."/>
            <person name="Papp V."/>
            <person name="Albert L."/>
            <person name="Andreopoulos W."/>
            <person name="Angelini C."/>
            <person name="Antonin V."/>
            <person name="Barry K.W."/>
            <person name="Bougher N.L."/>
            <person name="Buchanan P."/>
            <person name="Buyck B."/>
            <person name="Bense V."/>
            <person name="Catcheside P."/>
            <person name="Chovatia M."/>
            <person name="Cooper J."/>
            <person name="Damon W."/>
            <person name="Desjardin D."/>
            <person name="Finy P."/>
            <person name="Geml J."/>
            <person name="Haridas S."/>
            <person name="Hughes K."/>
            <person name="Justo A."/>
            <person name="Karasinski D."/>
            <person name="Kautmanova I."/>
            <person name="Kiss B."/>
            <person name="Kocsube S."/>
            <person name="Kotiranta H."/>
            <person name="LaButti K.M."/>
            <person name="Lechner B.E."/>
            <person name="Liimatainen K."/>
            <person name="Lipzen A."/>
            <person name="Lukacs Z."/>
            <person name="Mihaltcheva S."/>
            <person name="Morgado L.N."/>
            <person name="Niskanen T."/>
            <person name="Noordeloos M.E."/>
            <person name="Ohm R.A."/>
            <person name="Ortiz-Santana B."/>
            <person name="Ovrebo C."/>
            <person name="Racz N."/>
            <person name="Riley R."/>
            <person name="Savchenko A."/>
            <person name="Shiryaev A."/>
            <person name="Soop K."/>
            <person name="Spirin V."/>
            <person name="Szebenyi C."/>
            <person name="Tomsovsky M."/>
            <person name="Tulloss R.E."/>
            <person name="Uehling J."/>
            <person name="Grigoriev I.V."/>
            <person name="Vagvolgyi C."/>
            <person name="Papp T."/>
            <person name="Martin F.M."/>
            <person name="Miettinen O."/>
            <person name="Hibbett D.S."/>
            <person name="Nagy L.G."/>
        </authorList>
    </citation>
    <scope>NUCLEOTIDE SEQUENCE [LARGE SCALE GENOMIC DNA]</scope>
    <source>
        <strain evidence="1 2">NL-1719</strain>
    </source>
</reference>
<organism evidence="1 2">
    <name type="scientific">Pluteus cervinus</name>
    <dbReference type="NCBI Taxonomy" id="181527"/>
    <lineage>
        <taxon>Eukaryota</taxon>
        <taxon>Fungi</taxon>
        <taxon>Dikarya</taxon>
        <taxon>Basidiomycota</taxon>
        <taxon>Agaricomycotina</taxon>
        <taxon>Agaricomycetes</taxon>
        <taxon>Agaricomycetidae</taxon>
        <taxon>Agaricales</taxon>
        <taxon>Pluteineae</taxon>
        <taxon>Pluteaceae</taxon>
        <taxon>Pluteus</taxon>
    </lineage>
</organism>
<protein>
    <submittedName>
        <fullName evidence="1">Uncharacterized protein</fullName>
    </submittedName>
</protein>
<sequence>MAQGLPDDTLLGLPLFALAAGLGFCFSWEGAEVKPLLQMPDVLGAMEQMRAADRFDLFLRLGPKLIETVPPEPPKLEQTLGGQEAATENAWNLDYKGDGARALWSWIQAECEEMHKKSYYAKYVPIIQSSGTGKSRTVDELGKSNLVIPMNLQKPHSKGFPPPDSEVYDYLVRSDAPEHPEANGYLVGSAEARLASFSRALAFLTGILHETRKIVTTKLDEDPPQGYPDTAFTKFLGGVAGGVPLKFHRFMNHGMTFGLHGDLRRSFYRLVIAQAKMAEPTINKLLHEYAVDSAGSQPPIHMEDLVRENREFPTRVALEELLKVYPCSTNTLPAIILAFDEAHTLIPQHLNTQSNEVWSKWGELRRALHTLSGLPLCALILSTTGKIGEISPPLRADPFARVRSGALQGPRPFTNLGLDHLAISLPRAENKYPSITQVTSIEHMAHYGRPLWASRYNCADTITKEDILSFAICKLLCRSDPNLSMEFTLDPTKQVACLFQRLPIEFYSTNHLAQESELELVEKHMRICLYMDKNRGSMRTVSPSEPILSEAAALVMHRSGMSPADVVKCIIQRYSINKGDRGELIVMLLFLAARDSVVMNQATSTPASSRTVPMDVDPDDDGVAGTAPIPGGVPEECDPDEEEESMDHIPFHLPEHVDSAYSLQRWCTVSDLLQALFVCKGRNFSELLEDTKECKIYFSHWIKVHQMANISMKYLPQYIYRGAGVQCGNNHVGIDCALPFIFHGEDIHAQNMGLILVQSNNDCKYNKFFPSLFDQMDLTYIVTSKTKPKLIIRIVFALASSTLIECRKQVITNKIPSYDIWVGGLSPDILQVTKERPKSWASFPQAFRGWADVYNMSSDVLQRDMMRSSNPGAALDEGFWGNWCSGYD</sequence>